<name>A0A7R9FZN4_TIMSH</name>
<organism evidence="2">
    <name type="scientific">Timema shepardi</name>
    <name type="common">Walking stick</name>
    <dbReference type="NCBI Taxonomy" id="629360"/>
    <lineage>
        <taxon>Eukaryota</taxon>
        <taxon>Metazoa</taxon>
        <taxon>Ecdysozoa</taxon>
        <taxon>Arthropoda</taxon>
        <taxon>Hexapoda</taxon>
        <taxon>Insecta</taxon>
        <taxon>Pterygota</taxon>
        <taxon>Neoptera</taxon>
        <taxon>Polyneoptera</taxon>
        <taxon>Phasmatodea</taxon>
        <taxon>Timematodea</taxon>
        <taxon>Timematoidea</taxon>
        <taxon>Timematidae</taxon>
        <taxon>Timema</taxon>
    </lineage>
</organism>
<dbReference type="EMBL" id="OC001644">
    <property type="protein sequence ID" value="CAD7260345.1"/>
    <property type="molecule type" value="Genomic_DNA"/>
</dbReference>
<dbReference type="AlphaFoldDB" id="A0A7R9FZN4"/>
<reference evidence="2" key="1">
    <citation type="submission" date="2020-11" db="EMBL/GenBank/DDBJ databases">
        <authorList>
            <person name="Tran Van P."/>
        </authorList>
    </citation>
    <scope>NUCLEOTIDE SEQUENCE</scope>
</reference>
<protein>
    <submittedName>
        <fullName evidence="2">Uncharacterized protein</fullName>
    </submittedName>
</protein>
<evidence type="ECO:0000256" key="1">
    <source>
        <dbReference type="SAM" id="MobiDB-lite"/>
    </source>
</evidence>
<feature type="region of interest" description="Disordered" evidence="1">
    <location>
        <begin position="1"/>
        <end position="31"/>
    </location>
</feature>
<evidence type="ECO:0000313" key="2">
    <source>
        <dbReference type="EMBL" id="CAD7260345.1"/>
    </source>
</evidence>
<accession>A0A7R9FZN4</accession>
<sequence>MNSTIGNGCRRSKQAESCFRDPESSNVHPTEIRTSISPSSAVKLNTTSALANYATEAGLQMMVRHRIIERAMLRTFAVRCGPCSHLPPEINVRELPNFVFMEGGRRQLTQGHSDYSSPMASLVLTDSSQLTSDSQHLGGQGDIFLATPKKSCSVKDATSVVLNSTLGNAIGDPTLYKTAEDVLEDGVQVFEGVLPPAHCVKCTVRALAPQSNYRTMPLPVSYWIRMREVKMAENANTLGFPPSQSSVEGLSWAAFLFLNEARFVAGAVREKGDLFQLLRMRPNQVAFNVHLPWHGLTTAQIHYFKIGCYNDIEELSTGARKKAGYIVNNLHGIPWDSGDVDYSLLESLISRATTCAETVYVKGVENKRFLVKYTSTPIVDLYNRGCTSLKTLKLGHTMCMAHSSVRNFCLASIVWGLRDWMIEDGHAHHKTCAGNKPVVPFCRVNGRKIKPAKPLANTSIFNTWFPLDGVDAKRVIIGMSVKNNFTPYRGKNWAATSLSKFFSNTQPPQKIILTNHEISLRRMCGDRMAVISEKQDYGLKRVAYLAPRWARLCEVWDLIEVTVDRRDMWSKSVACYCNDLFDTLVVDVCDTLTESVDVVDLEQPTDSPTEFCDGGANVHSNPDSHSARFMPKRHGLYASPQINYNAQILATN</sequence>
<gene>
    <name evidence="2" type="ORF">TSIB3V08_LOCUS4527</name>
</gene>
<proteinExistence type="predicted"/>